<evidence type="ECO:0000313" key="3">
    <source>
        <dbReference type="Proteomes" id="UP001058271"/>
    </source>
</evidence>
<evidence type="ECO:0000313" key="2">
    <source>
        <dbReference type="EMBL" id="UWZ35405.1"/>
    </source>
</evidence>
<feature type="domain" description="AAA" evidence="1">
    <location>
        <begin position="1"/>
        <end position="201"/>
    </location>
</feature>
<keyword evidence="3" id="KW-1185">Reference proteome</keyword>
<protein>
    <submittedName>
        <fullName evidence="2">ParA family protein</fullName>
    </submittedName>
</protein>
<dbReference type="SUPFAM" id="SSF52540">
    <property type="entry name" value="P-loop containing nucleoside triphosphate hydrolases"/>
    <property type="match status" value="1"/>
</dbReference>
<dbReference type="Pfam" id="PF13614">
    <property type="entry name" value="AAA_31"/>
    <property type="match status" value="1"/>
</dbReference>
<reference evidence="2" key="1">
    <citation type="submission" date="2021-04" db="EMBL/GenBank/DDBJ databases">
        <title>Biosynthetic gene clusters of Dactylosporangioum roseum.</title>
        <authorList>
            <person name="Hartkoorn R.C."/>
            <person name="Beaudoing E."/>
            <person name="Hot D."/>
            <person name="Moureu S."/>
        </authorList>
    </citation>
    <scope>NUCLEOTIDE SEQUENCE</scope>
    <source>
        <strain evidence="2">NRRL B-16295</strain>
    </source>
</reference>
<proteinExistence type="predicted"/>
<sequence>MSVVSVINYKGGVGKTTVTANIGAELAARGRKVLLIDLDPQASLTFSFYRPADFEERQQSTILNWFRDFIAGRTEVPLHRHVLTPQEINAKVPGRVDLLAAHLGLIETDLDLAAILGGSRFLKQHPRYLPVHRALADALDDRMFHGYDSVLIDCPPNFNMVTRTAIVASDHVVVPARPDYLSTLGIDYLRGRLTRLVEEYNSIAPRPINPELVGVIYTMVQWTAAGPLNSQRTSVERTAEIEIPAFLQTVRDSKTAITEAGVSSLPVVLAPPGNAAIENLRYELQQLTSEFLARTRI</sequence>
<dbReference type="Proteomes" id="UP001058271">
    <property type="component" value="Chromosome"/>
</dbReference>
<evidence type="ECO:0000259" key="1">
    <source>
        <dbReference type="Pfam" id="PF13614"/>
    </source>
</evidence>
<dbReference type="InterPro" id="IPR025669">
    <property type="entry name" value="AAA_dom"/>
</dbReference>
<dbReference type="RefSeq" id="WP_260724744.1">
    <property type="nucleotide sequence ID" value="NZ_BAAABS010000067.1"/>
</dbReference>
<dbReference type="PANTHER" id="PTHR13696">
    <property type="entry name" value="P-LOOP CONTAINING NUCLEOSIDE TRIPHOSPHATE HYDROLASE"/>
    <property type="match status" value="1"/>
</dbReference>
<dbReference type="CDD" id="cd02042">
    <property type="entry name" value="ParAB_family"/>
    <property type="match status" value="1"/>
</dbReference>
<organism evidence="2 3">
    <name type="scientific">Dactylosporangium roseum</name>
    <dbReference type="NCBI Taxonomy" id="47989"/>
    <lineage>
        <taxon>Bacteria</taxon>
        <taxon>Bacillati</taxon>
        <taxon>Actinomycetota</taxon>
        <taxon>Actinomycetes</taxon>
        <taxon>Micromonosporales</taxon>
        <taxon>Micromonosporaceae</taxon>
        <taxon>Dactylosporangium</taxon>
    </lineage>
</organism>
<gene>
    <name evidence="2" type="ORF">Drose_30395</name>
</gene>
<dbReference type="PANTHER" id="PTHR13696:SF99">
    <property type="entry name" value="COBYRINIC ACID AC-DIAMIDE SYNTHASE"/>
    <property type="match status" value="1"/>
</dbReference>
<accession>A0ABY5Z066</accession>
<dbReference type="InterPro" id="IPR027417">
    <property type="entry name" value="P-loop_NTPase"/>
</dbReference>
<name>A0ABY5Z066_9ACTN</name>
<dbReference type="EMBL" id="CP073721">
    <property type="protein sequence ID" value="UWZ35405.1"/>
    <property type="molecule type" value="Genomic_DNA"/>
</dbReference>
<dbReference type="InterPro" id="IPR050678">
    <property type="entry name" value="DNA_Partitioning_ATPase"/>
</dbReference>
<dbReference type="Gene3D" id="3.40.50.300">
    <property type="entry name" value="P-loop containing nucleotide triphosphate hydrolases"/>
    <property type="match status" value="1"/>
</dbReference>